<sequence length="88" mass="10183">MAWTGYRDETGIYILLFHFLAFLFTLGETFICGGGLFCTYEDMGCWLLMCMIAVCQGRGSLVRRSVFIYPVDRPSLLWLRFHGEAREL</sequence>
<keyword evidence="3" id="KW-1185">Reference proteome</keyword>
<evidence type="ECO:0000313" key="2">
    <source>
        <dbReference type="EMBL" id="KAK4194281.1"/>
    </source>
</evidence>
<comment type="caution">
    <text evidence="2">The sequence shown here is derived from an EMBL/GenBank/DDBJ whole genome shotgun (WGS) entry which is preliminary data.</text>
</comment>
<dbReference type="EMBL" id="MU864075">
    <property type="protein sequence ID" value="KAK4194281.1"/>
    <property type="molecule type" value="Genomic_DNA"/>
</dbReference>
<reference evidence="2" key="1">
    <citation type="journal article" date="2023" name="Mol. Phylogenet. Evol.">
        <title>Genome-scale phylogeny and comparative genomics of the fungal order Sordariales.</title>
        <authorList>
            <person name="Hensen N."/>
            <person name="Bonometti L."/>
            <person name="Westerberg I."/>
            <person name="Brannstrom I.O."/>
            <person name="Guillou S."/>
            <person name="Cros-Aarteil S."/>
            <person name="Calhoun S."/>
            <person name="Haridas S."/>
            <person name="Kuo A."/>
            <person name="Mondo S."/>
            <person name="Pangilinan J."/>
            <person name="Riley R."/>
            <person name="LaButti K."/>
            <person name="Andreopoulos B."/>
            <person name="Lipzen A."/>
            <person name="Chen C."/>
            <person name="Yan M."/>
            <person name="Daum C."/>
            <person name="Ng V."/>
            <person name="Clum A."/>
            <person name="Steindorff A."/>
            <person name="Ohm R.A."/>
            <person name="Martin F."/>
            <person name="Silar P."/>
            <person name="Natvig D.O."/>
            <person name="Lalanne C."/>
            <person name="Gautier V."/>
            <person name="Ament-Velasquez S.L."/>
            <person name="Kruys A."/>
            <person name="Hutchinson M.I."/>
            <person name="Powell A.J."/>
            <person name="Barry K."/>
            <person name="Miller A.N."/>
            <person name="Grigoriev I.V."/>
            <person name="Debuchy R."/>
            <person name="Gladieux P."/>
            <person name="Hiltunen Thoren M."/>
            <person name="Johannesson H."/>
        </authorList>
    </citation>
    <scope>NUCLEOTIDE SEQUENCE</scope>
    <source>
        <strain evidence="2">CBS 315.58</strain>
    </source>
</reference>
<feature type="non-terminal residue" evidence="2">
    <location>
        <position position="88"/>
    </location>
</feature>
<feature type="transmembrane region" description="Helical" evidence="1">
    <location>
        <begin position="12"/>
        <end position="37"/>
    </location>
</feature>
<gene>
    <name evidence="2" type="ORF">QBC40DRAFT_291024</name>
</gene>
<dbReference type="AlphaFoldDB" id="A0AAN6X766"/>
<evidence type="ECO:0000256" key="1">
    <source>
        <dbReference type="SAM" id="Phobius"/>
    </source>
</evidence>
<dbReference type="Proteomes" id="UP001303160">
    <property type="component" value="Unassembled WGS sequence"/>
</dbReference>
<accession>A0AAN6X766</accession>
<keyword evidence="1" id="KW-1133">Transmembrane helix</keyword>
<reference evidence="2" key="2">
    <citation type="submission" date="2023-05" db="EMBL/GenBank/DDBJ databases">
        <authorList>
            <consortium name="Lawrence Berkeley National Laboratory"/>
            <person name="Steindorff A."/>
            <person name="Hensen N."/>
            <person name="Bonometti L."/>
            <person name="Westerberg I."/>
            <person name="Brannstrom I.O."/>
            <person name="Guillou S."/>
            <person name="Cros-Aarteil S."/>
            <person name="Calhoun S."/>
            <person name="Haridas S."/>
            <person name="Kuo A."/>
            <person name="Mondo S."/>
            <person name="Pangilinan J."/>
            <person name="Riley R."/>
            <person name="Labutti K."/>
            <person name="Andreopoulos B."/>
            <person name="Lipzen A."/>
            <person name="Chen C."/>
            <person name="Yanf M."/>
            <person name="Daum C."/>
            <person name="Ng V."/>
            <person name="Clum A."/>
            <person name="Ohm R."/>
            <person name="Martin F."/>
            <person name="Silar P."/>
            <person name="Natvig D."/>
            <person name="Lalanne C."/>
            <person name="Gautier V."/>
            <person name="Ament-Velasquez S.L."/>
            <person name="Kruys A."/>
            <person name="Hutchinson M.I."/>
            <person name="Powell A.J."/>
            <person name="Barry K."/>
            <person name="Miller A.N."/>
            <person name="Grigoriev I.V."/>
            <person name="Debuchy R."/>
            <person name="Gladieux P."/>
            <person name="Thoren M.H."/>
            <person name="Johannesson H."/>
        </authorList>
    </citation>
    <scope>NUCLEOTIDE SEQUENCE</scope>
    <source>
        <strain evidence="2">CBS 315.58</strain>
    </source>
</reference>
<keyword evidence="1" id="KW-0812">Transmembrane</keyword>
<protein>
    <submittedName>
        <fullName evidence="2">Uncharacterized protein</fullName>
    </submittedName>
</protein>
<organism evidence="2 3">
    <name type="scientific">Triangularia verruculosa</name>
    <dbReference type="NCBI Taxonomy" id="2587418"/>
    <lineage>
        <taxon>Eukaryota</taxon>
        <taxon>Fungi</taxon>
        <taxon>Dikarya</taxon>
        <taxon>Ascomycota</taxon>
        <taxon>Pezizomycotina</taxon>
        <taxon>Sordariomycetes</taxon>
        <taxon>Sordariomycetidae</taxon>
        <taxon>Sordariales</taxon>
        <taxon>Podosporaceae</taxon>
        <taxon>Triangularia</taxon>
    </lineage>
</organism>
<proteinExistence type="predicted"/>
<keyword evidence="1" id="KW-0472">Membrane</keyword>
<evidence type="ECO:0000313" key="3">
    <source>
        <dbReference type="Proteomes" id="UP001303160"/>
    </source>
</evidence>
<name>A0AAN6X766_9PEZI</name>